<feature type="region of interest" description="Disordered" evidence="1">
    <location>
        <begin position="1"/>
        <end position="23"/>
    </location>
</feature>
<gene>
    <name evidence="2" type="ORF">GSTENG00020467001</name>
</gene>
<dbReference type="EMBL" id="CAAE01014653">
    <property type="protein sequence ID" value="CAG01638.1"/>
    <property type="molecule type" value="Genomic_DNA"/>
</dbReference>
<dbReference type="AlphaFoldDB" id="Q4SCJ4"/>
<organism evidence="2">
    <name type="scientific">Tetraodon nigroviridis</name>
    <name type="common">Spotted green pufferfish</name>
    <name type="synonym">Chelonodon nigroviridis</name>
    <dbReference type="NCBI Taxonomy" id="99883"/>
    <lineage>
        <taxon>Eukaryota</taxon>
        <taxon>Metazoa</taxon>
        <taxon>Chordata</taxon>
        <taxon>Craniata</taxon>
        <taxon>Vertebrata</taxon>
        <taxon>Euteleostomi</taxon>
        <taxon>Actinopterygii</taxon>
        <taxon>Neopterygii</taxon>
        <taxon>Teleostei</taxon>
        <taxon>Neoteleostei</taxon>
        <taxon>Acanthomorphata</taxon>
        <taxon>Eupercaria</taxon>
        <taxon>Tetraodontiformes</taxon>
        <taxon>Tetradontoidea</taxon>
        <taxon>Tetraodontidae</taxon>
        <taxon>Tetraodon</taxon>
    </lineage>
</organism>
<comment type="caution">
    <text evidence="2">The sequence shown here is derived from an EMBL/GenBank/DDBJ whole genome shotgun (WGS) entry which is preliminary data.</text>
</comment>
<dbReference type="KEGG" id="tng:GSTEN00020467G001"/>
<name>Q4SCJ4_TETNG</name>
<protein>
    <submittedName>
        <fullName evidence="2">(spotted green pufferfish) hypothetical protein</fullName>
    </submittedName>
</protein>
<evidence type="ECO:0000256" key="1">
    <source>
        <dbReference type="SAM" id="MobiDB-lite"/>
    </source>
</evidence>
<sequence length="38" mass="4049">MGVEVGSVWKGDGAGDGGRSWAEGPRWAWECRGLNSEV</sequence>
<reference evidence="2" key="1">
    <citation type="journal article" date="2004" name="Nature">
        <title>Genome duplication in the teleost fish Tetraodon nigroviridis reveals the early vertebrate proto-karyotype.</title>
        <authorList>
            <person name="Jaillon O."/>
            <person name="Aury J.-M."/>
            <person name="Brunet F."/>
            <person name="Petit J.-L."/>
            <person name="Stange-Thomann N."/>
            <person name="Mauceli E."/>
            <person name="Bouneau L."/>
            <person name="Fischer C."/>
            <person name="Ozouf-Costaz C."/>
            <person name="Bernot A."/>
            <person name="Nicaud S."/>
            <person name="Jaffe D."/>
            <person name="Fisher S."/>
            <person name="Lutfalla G."/>
            <person name="Dossat C."/>
            <person name="Segurens B."/>
            <person name="Dasilva C."/>
            <person name="Salanoubat M."/>
            <person name="Levy M."/>
            <person name="Boudet N."/>
            <person name="Castellano S."/>
            <person name="Anthouard V."/>
            <person name="Jubin C."/>
            <person name="Castelli V."/>
            <person name="Katinka M."/>
            <person name="Vacherie B."/>
            <person name="Biemont C."/>
            <person name="Skalli Z."/>
            <person name="Cattolico L."/>
            <person name="Poulain J."/>
            <person name="De Berardinis V."/>
            <person name="Cruaud C."/>
            <person name="Duprat S."/>
            <person name="Brottier P."/>
            <person name="Coutanceau J.-P."/>
            <person name="Gouzy J."/>
            <person name="Parra G."/>
            <person name="Lardier G."/>
            <person name="Chapple C."/>
            <person name="McKernan K.J."/>
            <person name="McEwan P."/>
            <person name="Bosak S."/>
            <person name="Kellis M."/>
            <person name="Volff J.-N."/>
            <person name="Guigo R."/>
            <person name="Zody M.C."/>
            <person name="Mesirov J."/>
            <person name="Lindblad-Toh K."/>
            <person name="Birren B."/>
            <person name="Nusbaum C."/>
            <person name="Kahn D."/>
            <person name="Robinson-Rechavi M."/>
            <person name="Laudet V."/>
            <person name="Schachter V."/>
            <person name="Quetier F."/>
            <person name="Saurin W."/>
            <person name="Scarpelli C."/>
            <person name="Wincker P."/>
            <person name="Lander E.S."/>
            <person name="Weissenbach J."/>
            <person name="Roest Crollius H."/>
        </authorList>
    </citation>
    <scope>NUCLEOTIDE SEQUENCE [LARGE SCALE GENOMIC DNA]</scope>
</reference>
<accession>Q4SCJ4</accession>
<proteinExistence type="predicted"/>
<reference evidence="2" key="2">
    <citation type="submission" date="2004-02" db="EMBL/GenBank/DDBJ databases">
        <authorList>
            <consortium name="Genoscope"/>
            <consortium name="Whitehead Institute Centre for Genome Research"/>
        </authorList>
    </citation>
    <scope>NUCLEOTIDE SEQUENCE</scope>
</reference>
<evidence type="ECO:0000313" key="2">
    <source>
        <dbReference type="EMBL" id="CAG01638.1"/>
    </source>
</evidence>